<keyword evidence="3" id="KW-1185">Reference proteome</keyword>
<feature type="chain" id="PRO_5019315926" description="Acid phosphatase" evidence="1">
    <location>
        <begin position="24"/>
        <end position="269"/>
    </location>
</feature>
<dbReference type="PROSITE" id="PS51257">
    <property type="entry name" value="PROKAR_LIPOPROTEIN"/>
    <property type="match status" value="1"/>
</dbReference>
<keyword evidence="1" id="KW-0732">Signal</keyword>
<proteinExistence type="predicted"/>
<evidence type="ECO:0008006" key="4">
    <source>
        <dbReference type="Google" id="ProtNLM"/>
    </source>
</evidence>
<dbReference type="RefSeq" id="WP_120048752.1">
    <property type="nucleotide sequence ID" value="NZ_RAHX01000001.1"/>
</dbReference>
<evidence type="ECO:0000313" key="2">
    <source>
        <dbReference type="EMBL" id="RJY09740.1"/>
    </source>
</evidence>
<gene>
    <name evidence="2" type="ORF">D6201_10605</name>
</gene>
<sequence length="269" mass="28663">MTIARALPLILATLLLQGCIALAAVPIVASTGAMAYSGLSGERTREAIAEGNPFEAEDVDLEALGDFVVLDMSELPAPATPLLAGSAYAALRDHTLAAVSDRGVETPILPASAMLAKPTDLQPDRAQCEAPTPVVLVDLDPEGRLMPLEPGTQVDGQLVTALGALRQSEIAVAWMTDREPGDAGRIRTILRESGLDPTGRDPLFVQRFPGEEKQVRRRALLETHCPIAIAGDTRADFDDVYLHLRYPDAAAALEAMIGEGWFLIPNPID</sequence>
<dbReference type="Proteomes" id="UP000285232">
    <property type="component" value="Unassembled WGS sequence"/>
</dbReference>
<reference evidence="2 3" key="1">
    <citation type="journal article" date="2017" name="Int. J. Syst. Evol. Microbiol.">
        <title>Erythrobacter aquimixticola sp. nov., isolated from the junction between the ocean and a freshwater spring.</title>
        <authorList>
            <person name="Park S."/>
            <person name="Jung Y.T."/>
            <person name="Choi S.J."/>
            <person name="Yoon J.H."/>
        </authorList>
    </citation>
    <scope>NUCLEOTIDE SEQUENCE [LARGE SCALE GENOMIC DNA]</scope>
    <source>
        <strain evidence="2 3">JSSK-14</strain>
    </source>
</reference>
<feature type="signal peptide" evidence="1">
    <location>
        <begin position="1"/>
        <end position="23"/>
    </location>
</feature>
<protein>
    <recommendedName>
        <fullName evidence="4">Acid phosphatase</fullName>
    </recommendedName>
</protein>
<dbReference type="AlphaFoldDB" id="A0A419RVD7"/>
<accession>A0A419RVD7</accession>
<name>A0A419RVD7_9SPHN</name>
<evidence type="ECO:0000256" key="1">
    <source>
        <dbReference type="SAM" id="SignalP"/>
    </source>
</evidence>
<evidence type="ECO:0000313" key="3">
    <source>
        <dbReference type="Proteomes" id="UP000285232"/>
    </source>
</evidence>
<dbReference type="Gene3D" id="3.40.50.1000">
    <property type="entry name" value="HAD superfamily/HAD-like"/>
    <property type="match status" value="1"/>
</dbReference>
<comment type="caution">
    <text evidence="2">The sequence shown here is derived from an EMBL/GenBank/DDBJ whole genome shotgun (WGS) entry which is preliminary data.</text>
</comment>
<dbReference type="EMBL" id="RAHX01000001">
    <property type="protein sequence ID" value="RJY09740.1"/>
    <property type="molecule type" value="Genomic_DNA"/>
</dbReference>
<organism evidence="2 3">
    <name type="scientific">Aurantiacibacter aquimixticola</name>
    <dbReference type="NCBI Taxonomy" id="1958945"/>
    <lineage>
        <taxon>Bacteria</taxon>
        <taxon>Pseudomonadati</taxon>
        <taxon>Pseudomonadota</taxon>
        <taxon>Alphaproteobacteria</taxon>
        <taxon>Sphingomonadales</taxon>
        <taxon>Erythrobacteraceae</taxon>
        <taxon>Aurantiacibacter</taxon>
    </lineage>
</organism>
<dbReference type="InterPro" id="IPR023214">
    <property type="entry name" value="HAD_sf"/>
</dbReference>
<dbReference type="OrthoDB" id="193314at2"/>